<dbReference type="AlphaFoldDB" id="A0A1M5SBE6"/>
<dbReference type="GO" id="GO:0006508">
    <property type="term" value="P:proteolysis"/>
    <property type="evidence" value="ECO:0007669"/>
    <property type="project" value="InterPro"/>
</dbReference>
<dbReference type="PANTHER" id="PTHR34385:SF1">
    <property type="entry name" value="PEPTIDOGLYCAN L-ALANYL-D-GLUTAMATE ENDOPEPTIDASE CWLK"/>
    <property type="match status" value="1"/>
</dbReference>
<dbReference type="Proteomes" id="UP000184522">
    <property type="component" value="Unassembled WGS sequence"/>
</dbReference>
<keyword evidence="2" id="KW-0378">Hydrolase</keyword>
<keyword evidence="2" id="KW-0121">Carboxypeptidase</keyword>
<evidence type="ECO:0000313" key="3">
    <source>
        <dbReference type="Proteomes" id="UP000184522"/>
    </source>
</evidence>
<dbReference type="InterPro" id="IPR003709">
    <property type="entry name" value="VanY-like_core_dom"/>
</dbReference>
<dbReference type="RefSeq" id="WP_073085685.1">
    <property type="nucleotide sequence ID" value="NZ_FQWS01000002.1"/>
</dbReference>
<dbReference type="EMBL" id="FQWS01000002">
    <property type="protein sequence ID" value="SHH35781.1"/>
    <property type="molecule type" value="Genomic_DNA"/>
</dbReference>
<keyword evidence="2" id="KW-0645">Protease</keyword>
<feature type="domain" description="D-alanyl-D-alanine carboxypeptidase-like core" evidence="1">
    <location>
        <begin position="77"/>
        <end position="208"/>
    </location>
</feature>
<dbReference type="GO" id="GO:0004180">
    <property type="term" value="F:carboxypeptidase activity"/>
    <property type="evidence" value="ECO:0007669"/>
    <property type="project" value="UniProtKB-KW"/>
</dbReference>
<dbReference type="OrthoDB" id="9792074at2"/>
<dbReference type="InterPro" id="IPR009045">
    <property type="entry name" value="Zn_M74/Hedgehog-like"/>
</dbReference>
<accession>A0A1M5SBE6</accession>
<reference evidence="3" key="1">
    <citation type="submission" date="2016-11" db="EMBL/GenBank/DDBJ databases">
        <authorList>
            <person name="Varghese N."/>
            <person name="Submissions S."/>
        </authorList>
    </citation>
    <scope>NUCLEOTIDE SEQUENCE [LARGE SCALE GENOMIC DNA]</scope>
    <source>
        <strain evidence="3">DSM 25330</strain>
    </source>
</reference>
<dbReference type="STRING" id="1089305.SAMN05444148_1822"/>
<dbReference type="InterPro" id="IPR052179">
    <property type="entry name" value="DD-CPase-like"/>
</dbReference>
<name>A0A1M5SBE6_9FLAO</name>
<gene>
    <name evidence="2" type="ORF">SAMN05444148_1822</name>
</gene>
<organism evidence="2 3">
    <name type="scientific">Winogradskyella jejuensis</name>
    <dbReference type="NCBI Taxonomy" id="1089305"/>
    <lineage>
        <taxon>Bacteria</taxon>
        <taxon>Pseudomonadati</taxon>
        <taxon>Bacteroidota</taxon>
        <taxon>Flavobacteriia</taxon>
        <taxon>Flavobacteriales</taxon>
        <taxon>Flavobacteriaceae</taxon>
        <taxon>Winogradskyella</taxon>
    </lineage>
</organism>
<dbReference type="SUPFAM" id="SSF55166">
    <property type="entry name" value="Hedgehog/DD-peptidase"/>
    <property type="match status" value="1"/>
</dbReference>
<keyword evidence="3" id="KW-1185">Reference proteome</keyword>
<dbReference type="Gene3D" id="3.30.1380.10">
    <property type="match status" value="1"/>
</dbReference>
<proteinExistence type="predicted"/>
<dbReference type="CDD" id="cd14847">
    <property type="entry name" value="DD-carboxypeptidase_like"/>
    <property type="match status" value="1"/>
</dbReference>
<protein>
    <submittedName>
        <fullName evidence="2">D-alanyl-D-alanine carboxypeptidase</fullName>
    </submittedName>
</protein>
<dbReference type="PANTHER" id="PTHR34385">
    <property type="entry name" value="D-ALANYL-D-ALANINE CARBOXYPEPTIDASE"/>
    <property type="match status" value="1"/>
</dbReference>
<dbReference type="Pfam" id="PF02557">
    <property type="entry name" value="VanY"/>
    <property type="match status" value="1"/>
</dbReference>
<sequence>MKSIKFLIVLIILFNCKEKGEVASKVEVVIEDQIEVKVETEDEIMMDKDFLLGKFDYKTHPDFVKVDSKLSSKILFIQTETYDAYLKMHAKAKADGINLIIISGTRNFEEQKRIWNRKWEKYKELEPIERAKKIMEYSSMPSTSRHHWGTDLDLNNLTNSYYDSGEGKAIYDWLSTNANDFGFYQVYTNKAKGRTGYNLECWHWSYLPLASDYLTAYNKQITYKDISGFEGAEYAKDVKSISDYVNGISEKCKRFTTKK</sequence>
<evidence type="ECO:0000313" key="2">
    <source>
        <dbReference type="EMBL" id="SHH35781.1"/>
    </source>
</evidence>
<evidence type="ECO:0000259" key="1">
    <source>
        <dbReference type="Pfam" id="PF02557"/>
    </source>
</evidence>